<evidence type="ECO:0000313" key="7">
    <source>
        <dbReference type="Proteomes" id="UP000011666"/>
    </source>
</evidence>
<protein>
    <submittedName>
        <fullName evidence="6">Putative TetR family transcriptional regulator</fullName>
    </submittedName>
</protein>
<feature type="DNA-binding region" description="H-T-H motif" evidence="4">
    <location>
        <begin position="37"/>
        <end position="56"/>
    </location>
</feature>
<dbReference type="RefSeq" id="WP_007620279.1">
    <property type="nucleotide sequence ID" value="NZ_BANX01000014.1"/>
</dbReference>
<dbReference type="Gene3D" id="1.10.10.60">
    <property type="entry name" value="Homeodomain-like"/>
    <property type="match status" value="1"/>
</dbReference>
<dbReference type="GO" id="GO:0003700">
    <property type="term" value="F:DNA-binding transcription factor activity"/>
    <property type="evidence" value="ECO:0007669"/>
    <property type="project" value="TreeGrafter"/>
</dbReference>
<keyword evidence="3" id="KW-0804">Transcription</keyword>
<dbReference type="GO" id="GO:0000976">
    <property type="term" value="F:transcription cis-regulatory region binding"/>
    <property type="evidence" value="ECO:0007669"/>
    <property type="project" value="TreeGrafter"/>
</dbReference>
<dbReference type="InterPro" id="IPR036271">
    <property type="entry name" value="Tet_transcr_reg_TetR-rel_C_sf"/>
</dbReference>
<proteinExistence type="predicted"/>
<dbReference type="PANTHER" id="PTHR30055">
    <property type="entry name" value="HTH-TYPE TRANSCRIPTIONAL REGULATOR RUTR"/>
    <property type="match status" value="1"/>
</dbReference>
<dbReference type="Gene3D" id="1.10.357.10">
    <property type="entry name" value="Tetracycline Repressor, domain 2"/>
    <property type="match status" value="1"/>
</dbReference>
<dbReference type="SUPFAM" id="SSF46689">
    <property type="entry name" value="Homeodomain-like"/>
    <property type="match status" value="1"/>
</dbReference>
<dbReference type="InterPro" id="IPR050109">
    <property type="entry name" value="HTH-type_TetR-like_transc_reg"/>
</dbReference>
<dbReference type="Proteomes" id="UP000011666">
    <property type="component" value="Unassembled WGS sequence"/>
</dbReference>
<dbReference type="eggNOG" id="COG1309">
    <property type="taxonomic scope" value="Bacteria"/>
</dbReference>
<evidence type="ECO:0000256" key="1">
    <source>
        <dbReference type="ARBA" id="ARBA00023015"/>
    </source>
</evidence>
<dbReference type="InterPro" id="IPR011075">
    <property type="entry name" value="TetR_C"/>
</dbReference>
<gene>
    <name evidence="6" type="ORF">GS4_14_01060</name>
</gene>
<keyword evidence="7" id="KW-1185">Reference proteome</keyword>
<dbReference type="PANTHER" id="PTHR30055:SF148">
    <property type="entry name" value="TETR-FAMILY TRANSCRIPTIONAL REGULATOR"/>
    <property type="match status" value="1"/>
</dbReference>
<name>M0QI18_9ACTN</name>
<dbReference type="PROSITE" id="PS50977">
    <property type="entry name" value="HTH_TETR_2"/>
    <property type="match status" value="1"/>
</dbReference>
<dbReference type="InterPro" id="IPR009057">
    <property type="entry name" value="Homeodomain-like_sf"/>
</dbReference>
<reference evidence="6 7" key="1">
    <citation type="submission" date="2013-01" db="EMBL/GenBank/DDBJ databases">
        <title>Whole genome shotgun sequence of Gordonia soli NBRC 108243.</title>
        <authorList>
            <person name="Isaki-Nakamura S."/>
            <person name="Hosoyama A."/>
            <person name="Tsuchikane K."/>
            <person name="Ando Y."/>
            <person name="Baba S."/>
            <person name="Ohji S."/>
            <person name="Hamada M."/>
            <person name="Tamura T."/>
            <person name="Yamazoe A."/>
            <person name="Yamazaki S."/>
            <person name="Fujita N."/>
        </authorList>
    </citation>
    <scope>NUCLEOTIDE SEQUENCE [LARGE SCALE GENOMIC DNA]</scope>
    <source>
        <strain evidence="6 7">NBRC 108243</strain>
    </source>
</reference>
<dbReference type="Pfam" id="PF00440">
    <property type="entry name" value="TetR_N"/>
    <property type="match status" value="1"/>
</dbReference>
<evidence type="ECO:0000313" key="6">
    <source>
        <dbReference type="EMBL" id="GAC68275.1"/>
    </source>
</evidence>
<keyword evidence="1" id="KW-0805">Transcription regulation</keyword>
<dbReference type="STRING" id="1223545.GS4_14_01060"/>
<sequence>MPSTPNTRPGGRTAAVRAAVLDATENALIEDGFAGMDLPAIARAAGVGKTTVYRRWGTPQVLVADLLDQMAGQSVPATRTGDLLADLQANAELVVDTLADPRQGRLFAALIAAATHDRSTRAALDDFYRTRVDEWSQCLADAVDRGDAPTDTDAAEVIRHLSAPLYYRFLTTSSAPTRADAQRSVRATVAALRAGVFADSG</sequence>
<comment type="caution">
    <text evidence="6">The sequence shown here is derived from an EMBL/GenBank/DDBJ whole genome shotgun (WGS) entry which is preliminary data.</text>
</comment>
<evidence type="ECO:0000256" key="2">
    <source>
        <dbReference type="ARBA" id="ARBA00023125"/>
    </source>
</evidence>
<keyword evidence="2 4" id="KW-0238">DNA-binding</keyword>
<accession>M0QI18</accession>
<evidence type="ECO:0000256" key="3">
    <source>
        <dbReference type="ARBA" id="ARBA00023163"/>
    </source>
</evidence>
<evidence type="ECO:0000259" key="5">
    <source>
        <dbReference type="PROSITE" id="PS50977"/>
    </source>
</evidence>
<dbReference type="SUPFAM" id="SSF48498">
    <property type="entry name" value="Tetracyclin repressor-like, C-terminal domain"/>
    <property type="match status" value="1"/>
</dbReference>
<dbReference type="AlphaFoldDB" id="M0QI18"/>
<dbReference type="InterPro" id="IPR001647">
    <property type="entry name" value="HTH_TetR"/>
</dbReference>
<organism evidence="6 7">
    <name type="scientific">Gordonia soli NBRC 108243</name>
    <dbReference type="NCBI Taxonomy" id="1223545"/>
    <lineage>
        <taxon>Bacteria</taxon>
        <taxon>Bacillati</taxon>
        <taxon>Actinomycetota</taxon>
        <taxon>Actinomycetes</taxon>
        <taxon>Mycobacteriales</taxon>
        <taxon>Gordoniaceae</taxon>
        <taxon>Gordonia</taxon>
    </lineage>
</organism>
<evidence type="ECO:0000256" key="4">
    <source>
        <dbReference type="PROSITE-ProRule" id="PRU00335"/>
    </source>
</evidence>
<dbReference type="Pfam" id="PF16859">
    <property type="entry name" value="TetR_C_11"/>
    <property type="match status" value="1"/>
</dbReference>
<feature type="domain" description="HTH tetR-type" evidence="5">
    <location>
        <begin position="14"/>
        <end position="74"/>
    </location>
</feature>
<dbReference type="EMBL" id="BANX01000014">
    <property type="protein sequence ID" value="GAC68275.1"/>
    <property type="molecule type" value="Genomic_DNA"/>
</dbReference>